<dbReference type="InterPro" id="IPR036265">
    <property type="entry name" value="HIT-like_sf"/>
</dbReference>
<dbReference type="PANTHER" id="PTHR23089">
    <property type="entry name" value="HISTIDINE TRIAD HIT PROTEIN"/>
    <property type="match status" value="1"/>
</dbReference>
<dbReference type="InterPro" id="IPR019808">
    <property type="entry name" value="Histidine_triad_CS"/>
</dbReference>
<proteinExistence type="predicted"/>
<evidence type="ECO:0000259" key="4">
    <source>
        <dbReference type="PROSITE" id="PS51084"/>
    </source>
</evidence>
<evidence type="ECO:0000256" key="3">
    <source>
        <dbReference type="PROSITE-ProRule" id="PRU00464"/>
    </source>
</evidence>
<protein>
    <submittedName>
        <fullName evidence="5">Histidine triad nucleotide-binding protein</fullName>
    </submittedName>
</protein>
<dbReference type="AlphaFoldDB" id="A0A930VIV4"/>
<dbReference type="CDD" id="cd01276">
    <property type="entry name" value="PKCI_related"/>
    <property type="match status" value="1"/>
</dbReference>
<dbReference type="PROSITE" id="PS51084">
    <property type="entry name" value="HIT_2"/>
    <property type="match status" value="1"/>
</dbReference>
<dbReference type="Proteomes" id="UP000660668">
    <property type="component" value="Unassembled WGS sequence"/>
</dbReference>
<sequence>MDCHARPTRGRGPGFTSACEDVSVSAATPDSCLFCKIVAGDIPADVVAQNDDAVAFRDVDPQAPTHVLVVPRSHYADASALADGEPGTVAVLVSLARDVAQGDGLDDYRLVFNTGPGAGQTVFHTHLHLLGGRAMTWPPG</sequence>
<gene>
    <name evidence="5" type="ORF">ISU10_06665</name>
</gene>
<dbReference type="SUPFAM" id="SSF54197">
    <property type="entry name" value="HIT-like"/>
    <property type="match status" value="1"/>
</dbReference>
<dbReference type="Gene3D" id="3.30.428.10">
    <property type="entry name" value="HIT-like"/>
    <property type="match status" value="1"/>
</dbReference>
<dbReference type="PRINTS" id="PR00332">
    <property type="entry name" value="HISTRIAD"/>
</dbReference>
<evidence type="ECO:0000256" key="2">
    <source>
        <dbReference type="PIRSR" id="PIRSR601310-3"/>
    </source>
</evidence>
<dbReference type="Pfam" id="PF01230">
    <property type="entry name" value="HIT"/>
    <property type="match status" value="1"/>
</dbReference>
<feature type="short sequence motif" description="Histidine triad motif" evidence="2 3">
    <location>
        <begin position="124"/>
        <end position="128"/>
    </location>
</feature>
<evidence type="ECO:0000313" key="6">
    <source>
        <dbReference type="Proteomes" id="UP000660668"/>
    </source>
</evidence>
<evidence type="ECO:0000313" key="5">
    <source>
        <dbReference type="EMBL" id="MBF4767447.1"/>
    </source>
</evidence>
<dbReference type="EMBL" id="JADKPO010000007">
    <property type="protein sequence ID" value="MBF4767447.1"/>
    <property type="molecule type" value="Genomic_DNA"/>
</dbReference>
<dbReference type="GO" id="GO:0003824">
    <property type="term" value="F:catalytic activity"/>
    <property type="evidence" value="ECO:0007669"/>
    <property type="project" value="InterPro"/>
</dbReference>
<accession>A0A930VIV4</accession>
<feature type="domain" description="HIT" evidence="4">
    <location>
        <begin position="33"/>
        <end position="140"/>
    </location>
</feature>
<dbReference type="InterPro" id="IPR001310">
    <property type="entry name" value="Histidine_triad_HIT"/>
</dbReference>
<keyword evidence="6" id="KW-1185">Reference proteome</keyword>
<reference evidence="5" key="1">
    <citation type="submission" date="2020-11" db="EMBL/GenBank/DDBJ databases">
        <title>Nocardioides cynanchi sp. nov., isolated from soil of rhizosphere of Cynanchum wilfordii.</title>
        <authorList>
            <person name="Lee J.-S."/>
            <person name="Suh M.K."/>
            <person name="Kim J.-S."/>
        </authorList>
    </citation>
    <scope>NUCLEOTIDE SEQUENCE</scope>
    <source>
        <strain evidence="5">KCTC 19276</strain>
    </source>
</reference>
<comment type="caution">
    <text evidence="5">The sequence shown here is derived from an EMBL/GenBank/DDBJ whole genome shotgun (WGS) entry which is preliminary data.</text>
</comment>
<organism evidence="5 6">
    <name type="scientific">Nocardioides agariphilus</name>
    <dbReference type="NCBI Taxonomy" id="433664"/>
    <lineage>
        <taxon>Bacteria</taxon>
        <taxon>Bacillati</taxon>
        <taxon>Actinomycetota</taxon>
        <taxon>Actinomycetes</taxon>
        <taxon>Propionibacteriales</taxon>
        <taxon>Nocardioidaceae</taxon>
        <taxon>Nocardioides</taxon>
    </lineage>
</organism>
<dbReference type="PROSITE" id="PS00892">
    <property type="entry name" value="HIT_1"/>
    <property type="match status" value="1"/>
</dbReference>
<dbReference type="InterPro" id="IPR011146">
    <property type="entry name" value="HIT-like"/>
</dbReference>
<name>A0A930VIV4_9ACTN</name>
<evidence type="ECO:0000256" key="1">
    <source>
        <dbReference type="PIRSR" id="PIRSR601310-1"/>
    </source>
</evidence>
<feature type="active site" description="Tele-AMP-histidine intermediate" evidence="1">
    <location>
        <position position="126"/>
    </location>
</feature>